<dbReference type="CDD" id="cd01347">
    <property type="entry name" value="ligand_gated_channel"/>
    <property type="match status" value="1"/>
</dbReference>
<evidence type="ECO:0000256" key="2">
    <source>
        <dbReference type="ARBA" id="ARBA00022448"/>
    </source>
</evidence>
<dbReference type="PANTHER" id="PTHR32552:SF81">
    <property type="entry name" value="TONB-DEPENDENT OUTER MEMBRANE RECEPTOR"/>
    <property type="match status" value="1"/>
</dbReference>
<keyword evidence="5 11" id="KW-0812">Transmembrane</keyword>
<feature type="chain" id="PRO_5012063608" evidence="13">
    <location>
        <begin position="21"/>
        <end position="788"/>
    </location>
</feature>
<dbReference type="GO" id="GO:0006826">
    <property type="term" value="P:iron ion transport"/>
    <property type="evidence" value="ECO:0007669"/>
    <property type="project" value="UniProtKB-KW"/>
</dbReference>
<dbReference type="Pfam" id="PF13620">
    <property type="entry name" value="CarboxypepD_reg"/>
    <property type="match status" value="1"/>
</dbReference>
<keyword evidence="3 11" id="KW-1134">Transmembrane beta strand</keyword>
<proteinExistence type="inferred from homology"/>
<organism evidence="16 17">
    <name type="scientific">Salinimicrobium sediminis</name>
    <dbReference type="NCBI Taxonomy" id="1343891"/>
    <lineage>
        <taxon>Bacteria</taxon>
        <taxon>Pseudomonadati</taxon>
        <taxon>Bacteroidota</taxon>
        <taxon>Flavobacteriia</taxon>
        <taxon>Flavobacteriales</taxon>
        <taxon>Flavobacteriaceae</taxon>
        <taxon>Salinimicrobium</taxon>
    </lineage>
</organism>
<dbReference type="AlphaFoldDB" id="A0A285X304"/>
<comment type="subcellular location">
    <subcellularLocation>
        <location evidence="1 11">Cell outer membrane</location>
        <topology evidence="1 11">Multi-pass membrane protein</topology>
    </subcellularLocation>
</comment>
<comment type="similarity">
    <text evidence="11 12">Belongs to the TonB-dependent receptor family.</text>
</comment>
<dbReference type="InterPro" id="IPR036942">
    <property type="entry name" value="Beta-barrel_TonB_sf"/>
</dbReference>
<evidence type="ECO:0000256" key="5">
    <source>
        <dbReference type="ARBA" id="ARBA00022692"/>
    </source>
</evidence>
<reference evidence="17" key="1">
    <citation type="submission" date="2017-09" db="EMBL/GenBank/DDBJ databases">
        <authorList>
            <person name="Varghese N."/>
            <person name="Submissions S."/>
        </authorList>
    </citation>
    <scope>NUCLEOTIDE SEQUENCE [LARGE SCALE GENOMIC DNA]</scope>
    <source>
        <strain evidence="17">CGMCC 1.12641</strain>
    </source>
</reference>
<protein>
    <submittedName>
        <fullName evidence="16">Iron complex outermembrane recepter protein</fullName>
    </submittedName>
</protein>
<dbReference type="Gene3D" id="2.60.40.1120">
    <property type="entry name" value="Carboxypeptidase-like, regulatory domain"/>
    <property type="match status" value="1"/>
</dbReference>
<dbReference type="PROSITE" id="PS52016">
    <property type="entry name" value="TONB_DEPENDENT_REC_3"/>
    <property type="match status" value="1"/>
</dbReference>
<dbReference type="Pfam" id="PF07715">
    <property type="entry name" value="Plug"/>
    <property type="match status" value="1"/>
</dbReference>
<keyword evidence="10 11" id="KW-0998">Cell outer membrane</keyword>
<evidence type="ECO:0000313" key="16">
    <source>
        <dbReference type="EMBL" id="SOC79695.1"/>
    </source>
</evidence>
<keyword evidence="2 11" id="KW-0813">Transport</keyword>
<evidence type="ECO:0000256" key="11">
    <source>
        <dbReference type="PROSITE-ProRule" id="PRU01360"/>
    </source>
</evidence>
<dbReference type="RefSeq" id="WP_179670493.1">
    <property type="nucleotide sequence ID" value="NZ_OCMF01000001.1"/>
</dbReference>
<keyword evidence="9 11" id="KW-0472">Membrane</keyword>
<evidence type="ECO:0000256" key="12">
    <source>
        <dbReference type="RuleBase" id="RU003357"/>
    </source>
</evidence>
<evidence type="ECO:0000256" key="1">
    <source>
        <dbReference type="ARBA" id="ARBA00004571"/>
    </source>
</evidence>
<evidence type="ECO:0000256" key="9">
    <source>
        <dbReference type="ARBA" id="ARBA00023136"/>
    </source>
</evidence>
<evidence type="ECO:0000256" key="13">
    <source>
        <dbReference type="SAM" id="SignalP"/>
    </source>
</evidence>
<dbReference type="PANTHER" id="PTHR32552">
    <property type="entry name" value="FERRICHROME IRON RECEPTOR-RELATED"/>
    <property type="match status" value="1"/>
</dbReference>
<evidence type="ECO:0000256" key="8">
    <source>
        <dbReference type="ARBA" id="ARBA00023077"/>
    </source>
</evidence>
<evidence type="ECO:0000256" key="10">
    <source>
        <dbReference type="ARBA" id="ARBA00023237"/>
    </source>
</evidence>
<keyword evidence="7" id="KW-0406">Ion transport</keyword>
<evidence type="ECO:0000259" key="15">
    <source>
        <dbReference type="Pfam" id="PF07715"/>
    </source>
</evidence>
<name>A0A285X304_9FLAO</name>
<keyword evidence="8 12" id="KW-0798">TonB box</keyword>
<evidence type="ECO:0000313" key="17">
    <source>
        <dbReference type="Proteomes" id="UP000219193"/>
    </source>
</evidence>
<evidence type="ECO:0000256" key="4">
    <source>
        <dbReference type="ARBA" id="ARBA00022496"/>
    </source>
</evidence>
<keyword evidence="6" id="KW-0408">Iron</keyword>
<feature type="domain" description="TonB-dependent receptor-like beta-barrel" evidence="14">
    <location>
        <begin position="342"/>
        <end position="757"/>
    </location>
</feature>
<dbReference type="InterPro" id="IPR012910">
    <property type="entry name" value="Plug_dom"/>
</dbReference>
<keyword evidence="4" id="KW-0410">Iron transport</keyword>
<evidence type="ECO:0000256" key="6">
    <source>
        <dbReference type="ARBA" id="ARBA00023004"/>
    </source>
</evidence>
<dbReference type="SUPFAM" id="SSF49464">
    <property type="entry name" value="Carboxypeptidase regulatory domain-like"/>
    <property type="match status" value="1"/>
</dbReference>
<dbReference type="Pfam" id="PF00593">
    <property type="entry name" value="TonB_dep_Rec_b-barrel"/>
    <property type="match status" value="1"/>
</dbReference>
<dbReference type="GO" id="GO:0009279">
    <property type="term" value="C:cell outer membrane"/>
    <property type="evidence" value="ECO:0007669"/>
    <property type="project" value="UniProtKB-SubCell"/>
</dbReference>
<keyword evidence="17" id="KW-1185">Reference proteome</keyword>
<accession>A0A285X304</accession>
<evidence type="ECO:0000256" key="3">
    <source>
        <dbReference type="ARBA" id="ARBA00022452"/>
    </source>
</evidence>
<feature type="signal peptide" evidence="13">
    <location>
        <begin position="1"/>
        <end position="20"/>
    </location>
</feature>
<feature type="domain" description="TonB-dependent receptor plug" evidence="15">
    <location>
        <begin position="121"/>
        <end position="223"/>
    </location>
</feature>
<dbReference type="EMBL" id="OCMF01000001">
    <property type="protein sequence ID" value="SOC79695.1"/>
    <property type="molecule type" value="Genomic_DNA"/>
</dbReference>
<evidence type="ECO:0000256" key="7">
    <source>
        <dbReference type="ARBA" id="ARBA00023065"/>
    </source>
</evidence>
<evidence type="ECO:0000259" key="14">
    <source>
        <dbReference type="Pfam" id="PF00593"/>
    </source>
</evidence>
<dbReference type="InterPro" id="IPR000531">
    <property type="entry name" value="Beta-barrel_TonB"/>
</dbReference>
<keyword evidence="13" id="KW-0732">Signal</keyword>
<dbReference type="SUPFAM" id="SSF56935">
    <property type="entry name" value="Porins"/>
    <property type="match status" value="1"/>
</dbReference>
<gene>
    <name evidence="16" type="ORF">SAMN06296241_1227</name>
</gene>
<dbReference type="Proteomes" id="UP000219193">
    <property type="component" value="Unassembled WGS sequence"/>
</dbReference>
<dbReference type="InterPro" id="IPR039426">
    <property type="entry name" value="TonB-dep_rcpt-like"/>
</dbReference>
<dbReference type="InterPro" id="IPR008969">
    <property type="entry name" value="CarboxyPept-like_regulatory"/>
</dbReference>
<dbReference type="Gene3D" id="2.40.170.20">
    <property type="entry name" value="TonB-dependent receptor, beta-barrel domain"/>
    <property type="match status" value="1"/>
</dbReference>
<sequence>MKHCLLFGIFFTLIAMTAGAQERGRLTGRVLSESAEPLEDVQVNLLNSPYQTTTSVEGTFSFTAVPYGSYILSVSKRGYSETTRIVNVDAEAVEQEVILTSQGERLKEVVVTAQKREQLIQEIPLSITSLSYENVKQSQIQNANDLTAVSPNLYASDPGDRRTVTSIRGIVTTSYDPAIATYIDGVNQYNLDTYITQLFDIERIEVLRGPQGTLYGRNAMGGVINIITREPKKETTVFGEATLGNYNQQRYMAGIRTPLGEKLFFGAAGLYEEREGFYINDFTGSGYDDQQNFSGNYYLKFLFSPTWNATLNLKHFSAENEGAFPLNMGIEAALENPYTLNQNQLSTMKDNTFNTSLVIDHKGKNLNFSSQTAYQQNYRYYQNPIDADFSPLDAMSIINDYGKDWNTVKVATQEFRLSSPSGPVRDLEWTAGTYMFYQESPVKQATHFGEDAAVMGSEETNFSLINTSEATGKGIAFFGQLNYQVTEKLDLIAGLRYDHEYKKQSVLGEYQLDSDTEPMFEYQPDTTATASFNAFSPKAGLTYDLSEENLVFLTYSRGFRAGGLTPLSADPSQPPLYKYQPEFSDNYEIGTKNSFLKNKLLVNATVFYTEVTDVQVPTLVMPDGVIVTRNTGKLTSKGLEVELKAFLTSGLELSYDFGYTDAGYESLLIAQDGGEVNLEDNKQIYTPEVTSVLALQYRSNLGLNEKWEFTARAEWKYLGEQYFDLANNLRQEPYNLYNGNIGVSYRDIKLMLWGRNIFGKEYISYGYNFGAVHLGNPATVGVTLLFEI</sequence>